<comment type="caution">
    <text evidence="1">The sequence shown here is derived from an EMBL/GenBank/DDBJ whole genome shotgun (WGS) entry which is preliminary data.</text>
</comment>
<name>A0A254N9V6_9BURK</name>
<evidence type="ECO:0008006" key="3">
    <source>
        <dbReference type="Google" id="ProtNLM"/>
    </source>
</evidence>
<dbReference type="Pfam" id="PF06718">
    <property type="entry name" value="DUF1203"/>
    <property type="match status" value="1"/>
</dbReference>
<gene>
    <name evidence="1" type="ORF">CDO81_08000</name>
</gene>
<evidence type="ECO:0000313" key="1">
    <source>
        <dbReference type="EMBL" id="OWR04520.1"/>
    </source>
</evidence>
<reference evidence="1 2" key="1">
    <citation type="journal article" date="2007" name="Int. J. Syst. Evol. Microbiol.">
        <title>Description of Pelomonas aquatica sp. nov. and Pelomonas puraquae sp. nov., isolated from industrial and haemodialysis water.</title>
        <authorList>
            <person name="Gomila M."/>
            <person name="Bowien B."/>
            <person name="Falsen E."/>
            <person name="Moore E.R."/>
            <person name="Lalucat J."/>
        </authorList>
    </citation>
    <scope>NUCLEOTIDE SEQUENCE [LARGE SCALE GENOMIC DNA]</scope>
    <source>
        <strain evidence="1 2">CCUG 52769</strain>
    </source>
</reference>
<dbReference type="PIRSF" id="PIRSF034110">
    <property type="entry name" value="DUF1203"/>
    <property type="match status" value="1"/>
</dbReference>
<dbReference type="EMBL" id="NISI01000002">
    <property type="protein sequence ID" value="OWR04520.1"/>
    <property type="molecule type" value="Genomic_DNA"/>
</dbReference>
<proteinExistence type="predicted"/>
<evidence type="ECO:0000313" key="2">
    <source>
        <dbReference type="Proteomes" id="UP000197446"/>
    </source>
</evidence>
<protein>
    <recommendedName>
        <fullName evidence="3">DUF1203 domain-containing protein</fullName>
    </recommendedName>
</protein>
<dbReference type="OrthoDB" id="118609at2"/>
<sequence>MKSLPLRLAVRGIPTAHAQALRQGGPDANGQLPLRAVAQGPGNPCRHCLQLIREGDEKLVLAYRPFDHAQPYAETGPIFLHAADCPRYDAEALPAWFAHLSPALVRGYNAADWIVYETGQVLDGPALDATCRTLLAREDVAYVHIRSKFNCFQARVERGLAPQGGA</sequence>
<organism evidence="1 2">
    <name type="scientific">Roseateles puraquae</name>
    <dbReference type="NCBI Taxonomy" id="431059"/>
    <lineage>
        <taxon>Bacteria</taxon>
        <taxon>Pseudomonadati</taxon>
        <taxon>Pseudomonadota</taxon>
        <taxon>Betaproteobacteria</taxon>
        <taxon>Burkholderiales</taxon>
        <taxon>Sphaerotilaceae</taxon>
        <taxon>Roseateles</taxon>
    </lineage>
</organism>
<accession>A0A254N9V6</accession>
<dbReference type="InterPro" id="IPR009593">
    <property type="entry name" value="DUF1203"/>
</dbReference>
<dbReference type="Proteomes" id="UP000197446">
    <property type="component" value="Unassembled WGS sequence"/>
</dbReference>
<dbReference type="AlphaFoldDB" id="A0A254N9V6"/>
<dbReference type="RefSeq" id="WP_088482657.1">
    <property type="nucleotide sequence ID" value="NZ_NISI01000002.1"/>
</dbReference>
<keyword evidence="2" id="KW-1185">Reference proteome</keyword>